<comment type="caution">
    <text evidence="1">The sequence shown here is derived from an EMBL/GenBank/DDBJ whole genome shotgun (WGS) entry which is preliminary data.</text>
</comment>
<protein>
    <submittedName>
        <fullName evidence="1">Uncharacterized protein</fullName>
    </submittedName>
</protein>
<evidence type="ECO:0000313" key="2">
    <source>
        <dbReference type="Proteomes" id="UP000224386"/>
    </source>
</evidence>
<organism evidence="1 2">
    <name type="scientific">Bacillus cereus</name>
    <dbReference type="NCBI Taxonomy" id="1396"/>
    <lineage>
        <taxon>Bacteria</taxon>
        <taxon>Bacillati</taxon>
        <taxon>Bacillota</taxon>
        <taxon>Bacilli</taxon>
        <taxon>Bacillales</taxon>
        <taxon>Bacillaceae</taxon>
        <taxon>Bacillus</taxon>
        <taxon>Bacillus cereus group</taxon>
    </lineage>
</organism>
<sequence>MKSIRLHDYDTVEDIALEFFYRIGVPVYSSYEPLDKDVTYACGTMNIVKIGHKTDTLKHTYLDGNWSKNVEITDSYLYATFYVINEIKRLCATHLIGKWFM</sequence>
<evidence type="ECO:0000313" key="1">
    <source>
        <dbReference type="EMBL" id="PFQ36391.1"/>
    </source>
</evidence>
<proteinExistence type="predicted"/>
<dbReference type="RefSeq" id="WP_098615417.1">
    <property type="nucleotide sequence ID" value="NZ_NUMH01000012.1"/>
</dbReference>
<gene>
    <name evidence="1" type="ORF">COK05_29935</name>
</gene>
<dbReference type="AlphaFoldDB" id="A0A2B2L1B7"/>
<accession>A0A2B2L1B7</accession>
<reference evidence="1 2" key="1">
    <citation type="submission" date="2017-09" db="EMBL/GenBank/DDBJ databases">
        <title>Large-scale bioinformatics analysis of Bacillus genomes uncovers conserved roles of natural products in bacterial physiology.</title>
        <authorList>
            <consortium name="Agbiome Team Llc"/>
            <person name="Bleich R.M."/>
            <person name="Grubbs K.J."/>
            <person name="Santa Maria K.C."/>
            <person name="Allen S.E."/>
            <person name="Farag S."/>
            <person name="Shank E.A."/>
            <person name="Bowers A."/>
        </authorList>
    </citation>
    <scope>NUCLEOTIDE SEQUENCE [LARGE SCALE GENOMIC DNA]</scope>
    <source>
        <strain evidence="1 2">AFS070861</strain>
    </source>
</reference>
<name>A0A2B2L1B7_BACCE</name>
<dbReference type="EMBL" id="NVAP01000087">
    <property type="protein sequence ID" value="PFQ36391.1"/>
    <property type="molecule type" value="Genomic_DNA"/>
</dbReference>
<dbReference type="Proteomes" id="UP000224386">
    <property type="component" value="Unassembled WGS sequence"/>
</dbReference>